<evidence type="ECO:0000256" key="1">
    <source>
        <dbReference type="ARBA" id="ARBA00000677"/>
    </source>
</evidence>
<evidence type="ECO:0000256" key="4">
    <source>
        <dbReference type="ARBA" id="ARBA00013208"/>
    </source>
</evidence>
<comment type="subcellular location">
    <subcellularLocation>
        <location evidence="2">Cell membrane</location>
        <topology evidence="2">Multi-pass membrane protein</topology>
    </subcellularLocation>
    <subcellularLocation>
        <location evidence="12">Membrane</location>
        <topology evidence="12">Multi-pass membrane protein</topology>
    </subcellularLocation>
</comment>
<evidence type="ECO:0000256" key="3">
    <source>
        <dbReference type="ARBA" id="ARBA00009370"/>
    </source>
</evidence>
<keyword evidence="9 12" id="KW-1133">Transmembrane helix</keyword>
<gene>
    <name evidence="14" type="primary">lepB</name>
    <name evidence="14" type="ORF">FPQ15_03955</name>
</gene>
<dbReference type="InterPro" id="IPR019533">
    <property type="entry name" value="Peptidase_S26"/>
</dbReference>
<evidence type="ECO:0000256" key="8">
    <source>
        <dbReference type="ARBA" id="ARBA00022801"/>
    </source>
</evidence>
<dbReference type="InterPro" id="IPR019758">
    <property type="entry name" value="Pept_S26A_signal_pept_1_CS"/>
</dbReference>
<feature type="active site" evidence="11">
    <location>
        <position position="91"/>
    </location>
</feature>
<evidence type="ECO:0000313" key="15">
    <source>
        <dbReference type="Proteomes" id="UP000319483"/>
    </source>
</evidence>
<keyword evidence="10 12" id="KW-0472">Membrane</keyword>
<evidence type="ECO:0000313" key="14">
    <source>
        <dbReference type="EMBL" id="TSK04140.1"/>
    </source>
</evidence>
<dbReference type="PANTHER" id="PTHR43390">
    <property type="entry name" value="SIGNAL PEPTIDASE I"/>
    <property type="match status" value="1"/>
</dbReference>
<dbReference type="Gene3D" id="2.170.230.10">
    <property type="match status" value="1"/>
</dbReference>
<evidence type="ECO:0000256" key="2">
    <source>
        <dbReference type="ARBA" id="ARBA00004651"/>
    </source>
</evidence>
<sequence>MAGTFAIILTVATLITAIFWFLEKFRWKPARQRKVEEIRKQHNGEIDGKILAEVGKPKAWVESISSFFPVLFVVFVIRSFLFEPFQIPSGSMMQTLLIGDFIAVQKYSYGLRDPITNTVLISTGHPKRGDVAVFKHPNNPQMDLIKRVVGMPGDKIVYLVKEKKVLIYPACQTNDANCVGGQKSEPLDLHYTQPQPSNWKEVHQEFKTSPNFYTLEQCADKGIVNSQSVFLLDMNIQQETLGDRPHEILTTLGSHEDPNYFYRQNGQPIATWIVPKDHYFMMGDNRDNSGDSRYFGFVPEQNFVGRATAIWISFEKQPDEWPTGIRFSRIGGIH</sequence>
<comment type="caution">
    <text evidence="14">The sequence shown here is derived from an EMBL/GenBank/DDBJ whole genome shotgun (WGS) entry which is preliminary data.</text>
</comment>
<feature type="transmembrane region" description="Helical" evidence="12">
    <location>
        <begin position="59"/>
        <end position="81"/>
    </location>
</feature>
<dbReference type="NCBIfam" id="TIGR02227">
    <property type="entry name" value="sigpep_I_bact"/>
    <property type="match status" value="2"/>
</dbReference>
<evidence type="ECO:0000256" key="7">
    <source>
        <dbReference type="ARBA" id="ARBA00022692"/>
    </source>
</evidence>
<proteinExistence type="inferred from homology"/>
<dbReference type="InterPro" id="IPR036286">
    <property type="entry name" value="LexA/Signal_pep-like_sf"/>
</dbReference>
<dbReference type="PRINTS" id="PR00727">
    <property type="entry name" value="LEADERPTASE"/>
</dbReference>
<feature type="domain" description="Peptidase S26" evidence="13">
    <location>
        <begin position="61"/>
        <end position="311"/>
    </location>
</feature>
<dbReference type="PROSITE" id="PS00760">
    <property type="entry name" value="SPASE_I_2"/>
    <property type="match status" value="1"/>
</dbReference>
<accession>A0A556SSN7</accession>
<dbReference type="GO" id="GO:0009003">
    <property type="term" value="F:signal peptidase activity"/>
    <property type="evidence" value="ECO:0007669"/>
    <property type="project" value="UniProtKB-EC"/>
</dbReference>
<feature type="transmembrane region" description="Helical" evidence="12">
    <location>
        <begin position="6"/>
        <end position="23"/>
    </location>
</feature>
<dbReference type="CDD" id="cd06530">
    <property type="entry name" value="S26_SPase_I"/>
    <property type="match status" value="1"/>
</dbReference>
<dbReference type="PROSITE" id="PS00761">
    <property type="entry name" value="SPASE_I_3"/>
    <property type="match status" value="1"/>
</dbReference>
<evidence type="ECO:0000259" key="13">
    <source>
        <dbReference type="Pfam" id="PF10502"/>
    </source>
</evidence>
<comment type="similarity">
    <text evidence="3 12">Belongs to the peptidase S26 family.</text>
</comment>
<feature type="active site" evidence="11">
    <location>
        <position position="146"/>
    </location>
</feature>
<evidence type="ECO:0000256" key="6">
    <source>
        <dbReference type="ARBA" id="ARBA00022475"/>
    </source>
</evidence>
<organism evidence="14 15">
    <name type="scientific">Gilliamella apicola</name>
    <dbReference type="NCBI Taxonomy" id="1196095"/>
    <lineage>
        <taxon>Bacteria</taxon>
        <taxon>Pseudomonadati</taxon>
        <taxon>Pseudomonadota</taxon>
        <taxon>Gammaproteobacteria</taxon>
        <taxon>Orbales</taxon>
        <taxon>Orbaceae</taxon>
        <taxon>Gilliamella</taxon>
    </lineage>
</organism>
<keyword evidence="7 12" id="KW-0812">Transmembrane</keyword>
<reference evidence="14 15" key="1">
    <citation type="submission" date="2019-07" db="EMBL/GenBank/DDBJ databases">
        <title>Gilliamella genomes.</title>
        <authorList>
            <person name="Zheng H."/>
        </authorList>
    </citation>
    <scope>NUCLEOTIDE SEQUENCE [LARGE SCALE GENOMIC DNA]</scope>
    <source>
        <strain evidence="14 15">W8127</strain>
    </source>
</reference>
<keyword evidence="12" id="KW-0645">Protease</keyword>
<name>A0A556SSN7_9GAMM</name>
<dbReference type="GO" id="GO:0005886">
    <property type="term" value="C:plasma membrane"/>
    <property type="evidence" value="ECO:0007669"/>
    <property type="project" value="UniProtKB-SubCell"/>
</dbReference>
<evidence type="ECO:0000256" key="10">
    <source>
        <dbReference type="ARBA" id="ARBA00023136"/>
    </source>
</evidence>
<dbReference type="Proteomes" id="UP000319483">
    <property type="component" value="Unassembled WGS sequence"/>
</dbReference>
<evidence type="ECO:0000256" key="12">
    <source>
        <dbReference type="RuleBase" id="RU362042"/>
    </source>
</evidence>
<dbReference type="Pfam" id="PF10502">
    <property type="entry name" value="Peptidase_S26"/>
    <property type="match status" value="1"/>
</dbReference>
<comment type="catalytic activity">
    <reaction evidence="1 12">
        <text>Cleavage of hydrophobic, N-terminal signal or leader sequences from secreted and periplasmic proteins.</text>
        <dbReference type="EC" id="3.4.21.89"/>
    </reaction>
</comment>
<dbReference type="InterPro" id="IPR019757">
    <property type="entry name" value="Pept_S26A_signal_pept_1_Lys-AS"/>
</dbReference>
<evidence type="ECO:0000256" key="5">
    <source>
        <dbReference type="ARBA" id="ARBA00019232"/>
    </source>
</evidence>
<keyword evidence="8 12" id="KW-0378">Hydrolase</keyword>
<keyword evidence="6" id="KW-1003">Cell membrane</keyword>
<dbReference type="Gene3D" id="2.10.109.10">
    <property type="entry name" value="Umud Fragment, subunit A"/>
    <property type="match status" value="1"/>
</dbReference>
<dbReference type="GO" id="GO:0004252">
    <property type="term" value="F:serine-type endopeptidase activity"/>
    <property type="evidence" value="ECO:0007669"/>
    <property type="project" value="InterPro"/>
</dbReference>
<evidence type="ECO:0000256" key="11">
    <source>
        <dbReference type="PIRSR" id="PIRSR600223-1"/>
    </source>
</evidence>
<dbReference type="NCBIfam" id="NF008114">
    <property type="entry name" value="PRK10861.1"/>
    <property type="match status" value="1"/>
</dbReference>
<dbReference type="AlphaFoldDB" id="A0A556SSN7"/>
<dbReference type="EC" id="3.4.21.89" evidence="4 12"/>
<dbReference type="GO" id="GO:0006465">
    <property type="term" value="P:signal peptide processing"/>
    <property type="evidence" value="ECO:0007669"/>
    <property type="project" value="InterPro"/>
</dbReference>
<dbReference type="PANTHER" id="PTHR43390:SF1">
    <property type="entry name" value="CHLOROPLAST PROCESSING PEPTIDASE"/>
    <property type="match status" value="1"/>
</dbReference>
<dbReference type="InterPro" id="IPR019766">
    <property type="entry name" value="Sign_pep_all-beta_subdom"/>
</dbReference>
<dbReference type="SUPFAM" id="SSF51306">
    <property type="entry name" value="LexA/Signal peptidase"/>
    <property type="match status" value="1"/>
</dbReference>
<dbReference type="InterPro" id="IPR000223">
    <property type="entry name" value="Pept_S26A_signal_pept_1"/>
</dbReference>
<protein>
    <recommendedName>
        <fullName evidence="5 12">Signal peptidase I</fullName>
        <ecNumber evidence="4 12">3.4.21.89</ecNumber>
    </recommendedName>
</protein>
<dbReference type="RefSeq" id="WP_144091558.1">
    <property type="nucleotide sequence ID" value="NZ_CAMLRN010000005.1"/>
</dbReference>
<evidence type="ECO:0000256" key="9">
    <source>
        <dbReference type="ARBA" id="ARBA00022989"/>
    </source>
</evidence>
<dbReference type="EMBL" id="VMHM01000004">
    <property type="protein sequence ID" value="TSK04140.1"/>
    <property type="molecule type" value="Genomic_DNA"/>
</dbReference>